<name>A0A1R3KWJ6_COCAP</name>
<protein>
    <submittedName>
        <fullName evidence="1">Uncharacterized protein</fullName>
    </submittedName>
</protein>
<feature type="non-terminal residue" evidence="1">
    <location>
        <position position="1"/>
    </location>
</feature>
<gene>
    <name evidence="1" type="ORF">CCACVL1_00528</name>
</gene>
<keyword evidence="2" id="KW-1185">Reference proteome</keyword>
<proteinExistence type="predicted"/>
<sequence length="50" mass="5648">ARFLTDQVLGIRAPVQALPVYARSKIIETGSCTVLFRDWQEKDVEISRGI</sequence>
<accession>A0A1R3KWJ6</accession>
<comment type="caution">
    <text evidence="1">The sequence shown here is derived from an EMBL/GenBank/DDBJ whole genome shotgun (WGS) entry which is preliminary data.</text>
</comment>
<dbReference type="EMBL" id="AWWV01001304">
    <property type="protein sequence ID" value="OMP11417.1"/>
    <property type="molecule type" value="Genomic_DNA"/>
</dbReference>
<dbReference type="Gramene" id="OMP11417">
    <property type="protein sequence ID" value="OMP11417"/>
    <property type="gene ID" value="CCACVL1_00528"/>
</dbReference>
<reference evidence="1 2" key="1">
    <citation type="submission" date="2013-09" db="EMBL/GenBank/DDBJ databases">
        <title>Corchorus capsularis genome sequencing.</title>
        <authorList>
            <person name="Alam M."/>
            <person name="Haque M.S."/>
            <person name="Islam M.S."/>
            <person name="Emdad E.M."/>
            <person name="Islam M.M."/>
            <person name="Ahmed B."/>
            <person name="Halim A."/>
            <person name="Hossen Q.M.M."/>
            <person name="Hossain M.Z."/>
            <person name="Ahmed R."/>
            <person name="Khan M.M."/>
            <person name="Islam R."/>
            <person name="Rashid M.M."/>
            <person name="Khan S.A."/>
            <person name="Rahman M.S."/>
            <person name="Alam M."/>
        </authorList>
    </citation>
    <scope>NUCLEOTIDE SEQUENCE [LARGE SCALE GENOMIC DNA]</scope>
    <source>
        <strain evidence="2">cv. CVL-1</strain>
        <tissue evidence="1">Whole seedling</tissue>
    </source>
</reference>
<evidence type="ECO:0000313" key="1">
    <source>
        <dbReference type="EMBL" id="OMP11417.1"/>
    </source>
</evidence>
<organism evidence="1 2">
    <name type="scientific">Corchorus capsularis</name>
    <name type="common">Jute</name>
    <dbReference type="NCBI Taxonomy" id="210143"/>
    <lineage>
        <taxon>Eukaryota</taxon>
        <taxon>Viridiplantae</taxon>
        <taxon>Streptophyta</taxon>
        <taxon>Embryophyta</taxon>
        <taxon>Tracheophyta</taxon>
        <taxon>Spermatophyta</taxon>
        <taxon>Magnoliopsida</taxon>
        <taxon>eudicotyledons</taxon>
        <taxon>Gunneridae</taxon>
        <taxon>Pentapetalae</taxon>
        <taxon>rosids</taxon>
        <taxon>malvids</taxon>
        <taxon>Malvales</taxon>
        <taxon>Malvaceae</taxon>
        <taxon>Grewioideae</taxon>
        <taxon>Apeibeae</taxon>
        <taxon>Corchorus</taxon>
    </lineage>
</organism>
<dbReference type="AlphaFoldDB" id="A0A1R3KWJ6"/>
<dbReference type="Proteomes" id="UP000188268">
    <property type="component" value="Unassembled WGS sequence"/>
</dbReference>
<evidence type="ECO:0000313" key="2">
    <source>
        <dbReference type="Proteomes" id="UP000188268"/>
    </source>
</evidence>